<keyword evidence="1" id="KW-0812">Transmembrane</keyword>
<gene>
    <name evidence="2" type="ORF">SDC9_74398</name>
</gene>
<name>A0A644YMZ9_9ZZZZ</name>
<sequence>MHKRNRILTAIILITILVLVVYLLIANYRQNNIINNIKKISLEISRETYDCGDNSIKRYSIGEAQKRLLEKKEKNLNSKIKLEQVNISSFDEIKEEVIVTTEIQEYPFKTVIFHEFIFKKLDDKWLVVNFNCDV</sequence>
<evidence type="ECO:0000313" key="2">
    <source>
        <dbReference type="EMBL" id="MPM27883.1"/>
    </source>
</evidence>
<comment type="caution">
    <text evidence="2">The sequence shown here is derived from an EMBL/GenBank/DDBJ whole genome shotgun (WGS) entry which is preliminary data.</text>
</comment>
<accession>A0A644YMZ9</accession>
<dbReference type="EMBL" id="VSSQ01005109">
    <property type="protein sequence ID" value="MPM27883.1"/>
    <property type="molecule type" value="Genomic_DNA"/>
</dbReference>
<dbReference type="AlphaFoldDB" id="A0A644YMZ9"/>
<proteinExistence type="predicted"/>
<keyword evidence="1" id="KW-0472">Membrane</keyword>
<evidence type="ECO:0008006" key="3">
    <source>
        <dbReference type="Google" id="ProtNLM"/>
    </source>
</evidence>
<protein>
    <recommendedName>
        <fullName evidence="3">DUF4878 domain-containing protein</fullName>
    </recommendedName>
</protein>
<feature type="transmembrane region" description="Helical" evidence="1">
    <location>
        <begin position="7"/>
        <end position="25"/>
    </location>
</feature>
<evidence type="ECO:0000256" key="1">
    <source>
        <dbReference type="SAM" id="Phobius"/>
    </source>
</evidence>
<keyword evidence="1" id="KW-1133">Transmembrane helix</keyword>
<organism evidence="2">
    <name type="scientific">bioreactor metagenome</name>
    <dbReference type="NCBI Taxonomy" id="1076179"/>
    <lineage>
        <taxon>unclassified sequences</taxon>
        <taxon>metagenomes</taxon>
        <taxon>ecological metagenomes</taxon>
    </lineage>
</organism>
<reference evidence="2" key="1">
    <citation type="submission" date="2019-08" db="EMBL/GenBank/DDBJ databases">
        <authorList>
            <person name="Kucharzyk K."/>
            <person name="Murdoch R.W."/>
            <person name="Higgins S."/>
            <person name="Loffler F."/>
        </authorList>
    </citation>
    <scope>NUCLEOTIDE SEQUENCE</scope>
</reference>